<reference evidence="1" key="1">
    <citation type="journal article" date="2019" name="Sci. Rep.">
        <title>Draft genome of Tanacetum cinerariifolium, the natural source of mosquito coil.</title>
        <authorList>
            <person name="Yamashiro T."/>
            <person name="Shiraishi A."/>
            <person name="Satake H."/>
            <person name="Nakayama K."/>
        </authorList>
    </citation>
    <scope>NUCLEOTIDE SEQUENCE</scope>
</reference>
<protein>
    <submittedName>
        <fullName evidence="1">Uncharacterized protein</fullName>
    </submittedName>
</protein>
<organism evidence="1">
    <name type="scientific">Tanacetum cinerariifolium</name>
    <name type="common">Dalmatian daisy</name>
    <name type="synonym">Chrysanthemum cinerariifolium</name>
    <dbReference type="NCBI Taxonomy" id="118510"/>
    <lineage>
        <taxon>Eukaryota</taxon>
        <taxon>Viridiplantae</taxon>
        <taxon>Streptophyta</taxon>
        <taxon>Embryophyta</taxon>
        <taxon>Tracheophyta</taxon>
        <taxon>Spermatophyta</taxon>
        <taxon>Magnoliopsida</taxon>
        <taxon>eudicotyledons</taxon>
        <taxon>Gunneridae</taxon>
        <taxon>Pentapetalae</taxon>
        <taxon>asterids</taxon>
        <taxon>campanulids</taxon>
        <taxon>Asterales</taxon>
        <taxon>Asteraceae</taxon>
        <taxon>Asteroideae</taxon>
        <taxon>Anthemideae</taxon>
        <taxon>Anthemidinae</taxon>
        <taxon>Tanacetum</taxon>
    </lineage>
</organism>
<evidence type="ECO:0000313" key="1">
    <source>
        <dbReference type="EMBL" id="GEU94325.1"/>
    </source>
</evidence>
<sequence length="129" mass="14486">MYHPYFDSPSPFLQPNQGYYPLNRINLDMDIKNLLGTQEYYAGQGSSGNQDYYMGQDYSMGHHSSAHGSSQGLGMSGPFDPVEDEFFVEEVTLVKAKKVTKRHKKAKTTDNLEASKPWITAKEIALCKA</sequence>
<accession>A0A6L2PCJ3</accession>
<name>A0A6L2PCJ3_TANCI</name>
<comment type="caution">
    <text evidence="1">The sequence shown here is derived from an EMBL/GenBank/DDBJ whole genome shotgun (WGS) entry which is preliminary data.</text>
</comment>
<dbReference type="EMBL" id="BKCJ010011049">
    <property type="protein sequence ID" value="GEU94325.1"/>
    <property type="molecule type" value="Genomic_DNA"/>
</dbReference>
<dbReference type="AlphaFoldDB" id="A0A6L2PCJ3"/>
<proteinExistence type="predicted"/>
<gene>
    <name evidence="1" type="ORF">Tci_066303</name>
</gene>